<proteinExistence type="predicted"/>
<keyword evidence="3" id="KW-1185">Reference proteome</keyword>
<dbReference type="AlphaFoldDB" id="A0ABD3VLS2"/>
<comment type="caution">
    <text evidence="2">The sequence shown here is derived from an EMBL/GenBank/DDBJ whole genome shotgun (WGS) entry which is preliminary data.</text>
</comment>
<sequence>MLNLYEKFKLENPEITISKTCFYRLRPPHIILADFANRRTCLCTRHQNMSLKIKALNNLGIRISKNPDVLIKAYDSNKELLKMIEAVEVRSIKFFNWKRVQEGNKMRYKELEENMEKEAFIDKFDRELNDFREHAKRVTNQYNEMRRAYWNATSISLHTMVYSKAGNDTKIQSYVSVSDVLSHNSTAVYTILKKLVNVLKTGNPDLRVIHYLSDSPTSQYRNKTMFQFVSMHEEEFGIPARWSFLESGHGKEPCDGLGASVKRAADNAVKQGKVSIQSASDFLKWAESSMTSGSKVKYFGYTQEEYELSEAVLKERLKPVPVKGTFKIHNIIGSGTNKIYTYIPEIPPIIVKNAGLTYQV</sequence>
<name>A0ABD3VLS2_SINWO</name>
<protein>
    <submittedName>
        <fullName evidence="2">Uncharacterized protein</fullName>
    </submittedName>
</protein>
<dbReference type="PANTHER" id="PTHR46601">
    <property type="entry name" value="ULP_PROTEASE DOMAIN-CONTAINING PROTEIN"/>
    <property type="match status" value="1"/>
</dbReference>
<dbReference type="PANTHER" id="PTHR46601:SF1">
    <property type="entry name" value="ADF-H DOMAIN-CONTAINING PROTEIN"/>
    <property type="match status" value="1"/>
</dbReference>
<organism evidence="2 3">
    <name type="scientific">Sinanodonta woodiana</name>
    <name type="common">Chinese pond mussel</name>
    <name type="synonym">Anodonta woodiana</name>
    <dbReference type="NCBI Taxonomy" id="1069815"/>
    <lineage>
        <taxon>Eukaryota</taxon>
        <taxon>Metazoa</taxon>
        <taxon>Spiralia</taxon>
        <taxon>Lophotrochozoa</taxon>
        <taxon>Mollusca</taxon>
        <taxon>Bivalvia</taxon>
        <taxon>Autobranchia</taxon>
        <taxon>Heteroconchia</taxon>
        <taxon>Palaeoheterodonta</taxon>
        <taxon>Unionida</taxon>
        <taxon>Unionoidea</taxon>
        <taxon>Unionidae</taxon>
        <taxon>Unioninae</taxon>
        <taxon>Sinanodonta</taxon>
    </lineage>
</organism>
<evidence type="ECO:0000313" key="3">
    <source>
        <dbReference type="Proteomes" id="UP001634394"/>
    </source>
</evidence>
<dbReference type="EMBL" id="JBJQND010000011">
    <property type="protein sequence ID" value="KAL3861493.1"/>
    <property type="molecule type" value="Genomic_DNA"/>
</dbReference>
<reference evidence="2 3" key="1">
    <citation type="submission" date="2024-11" db="EMBL/GenBank/DDBJ databases">
        <title>Chromosome-level genome assembly of the freshwater bivalve Anodonta woodiana.</title>
        <authorList>
            <person name="Chen X."/>
        </authorList>
    </citation>
    <scope>NUCLEOTIDE SEQUENCE [LARGE SCALE GENOMIC DNA]</scope>
    <source>
        <strain evidence="2">MN2024</strain>
        <tissue evidence="2">Gills</tissue>
    </source>
</reference>
<gene>
    <name evidence="2" type="ORF">ACJMK2_007526</name>
</gene>
<keyword evidence="1" id="KW-0175">Coiled coil</keyword>
<evidence type="ECO:0000256" key="1">
    <source>
        <dbReference type="SAM" id="Coils"/>
    </source>
</evidence>
<dbReference type="Proteomes" id="UP001634394">
    <property type="component" value="Unassembled WGS sequence"/>
</dbReference>
<feature type="coiled-coil region" evidence="1">
    <location>
        <begin position="121"/>
        <end position="148"/>
    </location>
</feature>
<evidence type="ECO:0000313" key="2">
    <source>
        <dbReference type="EMBL" id="KAL3861493.1"/>
    </source>
</evidence>
<accession>A0ABD3VLS2</accession>